<feature type="region of interest" description="Disordered" evidence="1">
    <location>
        <begin position="1"/>
        <end position="22"/>
    </location>
</feature>
<name>A0A9K3NE62_HELAN</name>
<reference evidence="2" key="1">
    <citation type="journal article" date="2017" name="Nature">
        <title>The sunflower genome provides insights into oil metabolism, flowering and Asterid evolution.</title>
        <authorList>
            <person name="Badouin H."/>
            <person name="Gouzy J."/>
            <person name="Grassa C.J."/>
            <person name="Murat F."/>
            <person name="Staton S.E."/>
            <person name="Cottret L."/>
            <person name="Lelandais-Briere C."/>
            <person name="Owens G.L."/>
            <person name="Carrere S."/>
            <person name="Mayjonade B."/>
            <person name="Legrand L."/>
            <person name="Gill N."/>
            <person name="Kane N.C."/>
            <person name="Bowers J.E."/>
            <person name="Hubner S."/>
            <person name="Bellec A."/>
            <person name="Berard A."/>
            <person name="Berges H."/>
            <person name="Blanchet N."/>
            <person name="Boniface M.C."/>
            <person name="Brunel D."/>
            <person name="Catrice O."/>
            <person name="Chaidir N."/>
            <person name="Claudel C."/>
            <person name="Donnadieu C."/>
            <person name="Faraut T."/>
            <person name="Fievet G."/>
            <person name="Helmstetter N."/>
            <person name="King M."/>
            <person name="Knapp S.J."/>
            <person name="Lai Z."/>
            <person name="Le Paslier M.C."/>
            <person name="Lippi Y."/>
            <person name="Lorenzon L."/>
            <person name="Mandel J.R."/>
            <person name="Marage G."/>
            <person name="Marchand G."/>
            <person name="Marquand E."/>
            <person name="Bret-Mestries E."/>
            <person name="Morien E."/>
            <person name="Nambeesan S."/>
            <person name="Nguyen T."/>
            <person name="Pegot-Espagnet P."/>
            <person name="Pouilly N."/>
            <person name="Raftis F."/>
            <person name="Sallet E."/>
            <person name="Schiex T."/>
            <person name="Thomas J."/>
            <person name="Vandecasteele C."/>
            <person name="Vares D."/>
            <person name="Vear F."/>
            <person name="Vautrin S."/>
            <person name="Crespi M."/>
            <person name="Mangin B."/>
            <person name="Burke J.M."/>
            <person name="Salse J."/>
            <person name="Munos S."/>
            <person name="Vincourt P."/>
            <person name="Rieseberg L.H."/>
            <person name="Langlade N.B."/>
        </authorList>
    </citation>
    <scope>NUCLEOTIDE SEQUENCE</scope>
    <source>
        <tissue evidence="2">Leaves</tissue>
    </source>
</reference>
<dbReference type="AlphaFoldDB" id="A0A9K3NE62"/>
<evidence type="ECO:0000313" key="2">
    <source>
        <dbReference type="EMBL" id="KAF5796088.1"/>
    </source>
</evidence>
<dbReference type="Gramene" id="mRNA:HanXRQr2_Chr08g0347321">
    <property type="protein sequence ID" value="CDS:HanXRQr2_Chr08g0347321.1"/>
    <property type="gene ID" value="HanXRQr2_Chr08g0347321"/>
</dbReference>
<accession>A0A9K3NE62</accession>
<dbReference type="Proteomes" id="UP000215914">
    <property type="component" value="Unassembled WGS sequence"/>
</dbReference>
<comment type="caution">
    <text evidence="2">The sequence shown here is derived from an EMBL/GenBank/DDBJ whole genome shotgun (WGS) entry which is preliminary data.</text>
</comment>
<keyword evidence="3" id="KW-1185">Reference proteome</keyword>
<protein>
    <submittedName>
        <fullName evidence="2">Uncharacterized protein</fullName>
    </submittedName>
</protein>
<reference evidence="2" key="2">
    <citation type="submission" date="2020-06" db="EMBL/GenBank/DDBJ databases">
        <title>Helianthus annuus Genome sequencing and assembly Release 2.</title>
        <authorList>
            <person name="Gouzy J."/>
            <person name="Langlade N."/>
            <person name="Munos S."/>
        </authorList>
    </citation>
    <scope>NUCLEOTIDE SEQUENCE</scope>
    <source>
        <tissue evidence="2">Leaves</tissue>
    </source>
</reference>
<dbReference type="EMBL" id="MNCJ02000323">
    <property type="protein sequence ID" value="KAF5796088.1"/>
    <property type="molecule type" value="Genomic_DNA"/>
</dbReference>
<gene>
    <name evidence="2" type="ORF">HanXRQr2_Chr08g0347321</name>
</gene>
<proteinExistence type="predicted"/>
<evidence type="ECO:0000256" key="1">
    <source>
        <dbReference type="SAM" id="MobiDB-lite"/>
    </source>
</evidence>
<evidence type="ECO:0000313" key="3">
    <source>
        <dbReference type="Proteomes" id="UP000215914"/>
    </source>
</evidence>
<organism evidence="2 3">
    <name type="scientific">Helianthus annuus</name>
    <name type="common">Common sunflower</name>
    <dbReference type="NCBI Taxonomy" id="4232"/>
    <lineage>
        <taxon>Eukaryota</taxon>
        <taxon>Viridiplantae</taxon>
        <taxon>Streptophyta</taxon>
        <taxon>Embryophyta</taxon>
        <taxon>Tracheophyta</taxon>
        <taxon>Spermatophyta</taxon>
        <taxon>Magnoliopsida</taxon>
        <taxon>eudicotyledons</taxon>
        <taxon>Gunneridae</taxon>
        <taxon>Pentapetalae</taxon>
        <taxon>asterids</taxon>
        <taxon>campanulids</taxon>
        <taxon>Asterales</taxon>
        <taxon>Asteraceae</taxon>
        <taxon>Asteroideae</taxon>
        <taxon>Heliantheae alliance</taxon>
        <taxon>Heliantheae</taxon>
        <taxon>Helianthus</taxon>
    </lineage>
</organism>
<sequence>MCRMAPKEQKRKPATKKTDKTKELIMSEPRHNMVACLDLEGKMTDFNEIMRWLSESRINEAITHQTSVYKTLIKEFWDSASVIQVDGKEIIHRQVKQQNVDMFAEILNTVLQLNDDPEAPDSISTMCQRGCLLRMKCIDDTFRGQINKTKLPMRYKFLLHVLIQCLSNRRSRYDMASNDLIGLMVALVLNKPFNISKYLFSNMKENLRRT</sequence>